<gene>
    <name evidence="1" type="ORF">DPMN_097068</name>
</gene>
<organism evidence="1 2">
    <name type="scientific">Dreissena polymorpha</name>
    <name type="common">Zebra mussel</name>
    <name type="synonym">Mytilus polymorpha</name>
    <dbReference type="NCBI Taxonomy" id="45954"/>
    <lineage>
        <taxon>Eukaryota</taxon>
        <taxon>Metazoa</taxon>
        <taxon>Spiralia</taxon>
        <taxon>Lophotrochozoa</taxon>
        <taxon>Mollusca</taxon>
        <taxon>Bivalvia</taxon>
        <taxon>Autobranchia</taxon>
        <taxon>Heteroconchia</taxon>
        <taxon>Euheterodonta</taxon>
        <taxon>Imparidentia</taxon>
        <taxon>Neoheterodontei</taxon>
        <taxon>Myida</taxon>
        <taxon>Dreissenoidea</taxon>
        <taxon>Dreissenidae</taxon>
        <taxon>Dreissena</taxon>
    </lineage>
</organism>
<accession>A0A9D4L9L4</accession>
<comment type="caution">
    <text evidence="1">The sequence shown here is derived from an EMBL/GenBank/DDBJ whole genome shotgun (WGS) entry which is preliminary data.</text>
</comment>
<keyword evidence="2" id="KW-1185">Reference proteome</keyword>
<dbReference type="Proteomes" id="UP000828390">
    <property type="component" value="Unassembled WGS sequence"/>
</dbReference>
<name>A0A9D4L9L4_DREPO</name>
<proteinExistence type="predicted"/>
<evidence type="ECO:0000313" key="1">
    <source>
        <dbReference type="EMBL" id="KAH3854525.1"/>
    </source>
</evidence>
<evidence type="ECO:0000313" key="2">
    <source>
        <dbReference type="Proteomes" id="UP000828390"/>
    </source>
</evidence>
<reference evidence="1" key="1">
    <citation type="journal article" date="2019" name="bioRxiv">
        <title>The Genome of the Zebra Mussel, Dreissena polymorpha: A Resource for Invasive Species Research.</title>
        <authorList>
            <person name="McCartney M.A."/>
            <person name="Auch B."/>
            <person name="Kono T."/>
            <person name="Mallez S."/>
            <person name="Zhang Y."/>
            <person name="Obille A."/>
            <person name="Becker A."/>
            <person name="Abrahante J.E."/>
            <person name="Garbe J."/>
            <person name="Badalamenti J.P."/>
            <person name="Herman A."/>
            <person name="Mangelson H."/>
            <person name="Liachko I."/>
            <person name="Sullivan S."/>
            <person name="Sone E.D."/>
            <person name="Koren S."/>
            <person name="Silverstein K.A.T."/>
            <person name="Beckman K.B."/>
            <person name="Gohl D.M."/>
        </authorList>
    </citation>
    <scope>NUCLEOTIDE SEQUENCE</scope>
    <source>
        <strain evidence="1">Duluth1</strain>
        <tissue evidence="1">Whole animal</tissue>
    </source>
</reference>
<dbReference type="EMBL" id="JAIWYP010000003">
    <property type="protein sequence ID" value="KAH3854525.1"/>
    <property type="molecule type" value="Genomic_DNA"/>
</dbReference>
<sequence length="262" mass="29093">MCPRVETYLSVMGIVHKVHDPPREDVPQGGDLPVCHGHCAQGSRPSQRRCAPGWRPTCLSWALCTRYMTLPEKMCPRVRTYLSVMGIVHKVHDPPRVDVPQGEDLPVCHGHCAQGTRPYLRRCAPGWGPTCLSWALCTRYMTLPEKMCPRVRTYLSVMGIVHKVHDPPREDVPQGGDLPVCHGYCAQGTRPSQRRCAPGWGPTCLSWALCTRYTTLPEKMCPRVGTYLSVIGIVHKVHDPPREDVPQGGDLPVCHGHCALGT</sequence>
<protein>
    <submittedName>
        <fullName evidence="1">Uncharacterized protein</fullName>
    </submittedName>
</protein>
<reference evidence="1" key="2">
    <citation type="submission" date="2020-11" db="EMBL/GenBank/DDBJ databases">
        <authorList>
            <person name="McCartney M.A."/>
            <person name="Auch B."/>
            <person name="Kono T."/>
            <person name="Mallez S."/>
            <person name="Becker A."/>
            <person name="Gohl D.M."/>
            <person name="Silverstein K.A.T."/>
            <person name="Koren S."/>
            <person name="Bechman K.B."/>
            <person name="Herman A."/>
            <person name="Abrahante J.E."/>
            <person name="Garbe J."/>
        </authorList>
    </citation>
    <scope>NUCLEOTIDE SEQUENCE</scope>
    <source>
        <strain evidence="1">Duluth1</strain>
        <tissue evidence="1">Whole animal</tissue>
    </source>
</reference>
<dbReference type="AlphaFoldDB" id="A0A9D4L9L4"/>